<keyword evidence="7" id="KW-1185">Reference proteome</keyword>
<gene>
    <name evidence="6" type="primary">100634187</name>
</gene>
<feature type="domain" description="CCDC43 PWI-like" evidence="5">
    <location>
        <begin position="7"/>
        <end position="81"/>
    </location>
</feature>
<dbReference type="eggNOG" id="ENOG502RYDM">
    <property type="taxonomic scope" value="Eukaryota"/>
</dbReference>
<dbReference type="InParanoid" id="A0A1X7V2W1"/>
<protein>
    <recommendedName>
        <fullName evidence="2">Coiled-coil domain-containing protein 43</fullName>
    </recommendedName>
</protein>
<dbReference type="InterPro" id="IPR058771">
    <property type="entry name" value="PWI_CCDC43"/>
</dbReference>
<feature type="compositionally biased region" description="Basic residues" evidence="4">
    <location>
        <begin position="211"/>
        <end position="223"/>
    </location>
</feature>
<dbReference type="KEGG" id="aqu:100634187"/>
<dbReference type="PANTHER" id="PTHR31684:SF2">
    <property type="entry name" value="COILED-COIL DOMAIN-CONTAINING PROTEIN 43"/>
    <property type="match status" value="1"/>
</dbReference>
<feature type="region of interest" description="Disordered" evidence="4">
    <location>
        <begin position="109"/>
        <end position="223"/>
    </location>
</feature>
<dbReference type="Proteomes" id="UP000007879">
    <property type="component" value="Unassembled WGS sequence"/>
</dbReference>
<evidence type="ECO:0000256" key="1">
    <source>
        <dbReference type="ARBA" id="ARBA00005305"/>
    </source>
</evidence>
<name>A0A1X7V2W1_AMPQE</name>
<dbReference type="Pfam" id="PF26091">
    <property type="entry name" value="PWI_CCDC43"/>
    <property type="match status" value="1"/>
</dbReference>
<evidence type="ECO:0000256" key="2">
    <source>
        <dbReference type="ARBA" id="ARBA00016648"/>
    </source>
</evidence>
<proteinExistence type="inferred from homology"/>
<evidence type="ECO:0000256" key="3">
    <source>
        <dbReference type="ARBA" id="ARBA00023054"/>
    </source>
</evidence>
<sequence>MAATSVEGNFKTWLIETLNSSELDGEVYGDYIYGILEEGDEEEDVNLEETKRTELIDMLSGALATGDCIVLCQSIVERWSAGKRAMADSKAKVSSRNDPTVLLKEHIKTSKQATATVPSTVSQATQPSSSALSDKEKSRLIIQYGSSCAGSDEENESHSTGDLAANANKSSVTSALKEMREEQRRAHQLKTERDRENKKAQQQKQQERKEKEKKRTQKQERKR</sequence>
<reference evidence="6" key="2">
    <citation type="submission" date="2017-05" db="UniProtKB">
        <authorList>
            <consortium name="EnsemblMetazoa"/>
        </authorList>
    </citation>
    <scope>IDENTIFICATION</scope>
</reference>
<evidence type="ECO:0000259" key="5">
    <source>
        <dbReference type="Pfam" id="PF26091"/>
    </source>
</evidence>
<feature type="compositionally biased region" description="Basic and acidic residues" evidence="4">
    <location>
        <begin position="177"/>
        <end position="210"/>
    </location>
</feature>
<dbReference type="FunCoup" id="A0A1X7V2W1">
    <property type="interactions" value="297"/>
</dbReference>
<keyword evidence="3" id="KW-0175">Coiled coil</keyword>
<dbReference type="AlphaFoldDB" id="A0A1X7V2W1"/>
<reference evidence="7" key="1">
    <citation type="journal article" date="2010" name="Nature">
        <title>The Amphimedon queenslandica genome and the evolution of animal complexity.</title>
        <authorList>
            <person name="Srivastava M."/>
            <person name="Simakov O."/>
            <person name="Chapman J."/>
            <person name="Fahey B."/>
            <person name="Gauthier M.E."/>
            <person name="Mitros T."/>
            <person name="Richards G.S."/>
            <person name="Conaco C."/>
            <person name="Dacre M."/>
            <person name="Hellsten U."/>
            <person name="Larroux C."/>
            <person name="Putnam N.H."/>
            <person name="Stanke M."/>
            <person name="Adamska M."/>
            <person name="Darling A."/>
            <person name="Degnan S.M."/>
            <person name="Oakley T.H."/>
            <person name="Plachetzki D.C."/>
            <person name="Zhai Y."/>
            <person name="Adamski M."/>
            <person name="Calcino A."/>
            <person name="Cummins S.F."/>
            <person name="Goodstein D.M."/>
            <person name="Harris C."/>
            <person name="Jackson D.J."/>
            <person name="Leys S.P."/>
            <person name="Shu S."/>
            <person name="Woodcroft B.J."/>
            <person name="Vervoort M."/>
            <person name="Kosik K.S."/>
            <person name="Manning G."/>
            <person name="Degnan B.M."/>
            <person name="Rokhsar D.S."/>
        </authorList>
    </citation>
    <scope>NUCLEOTIDE SEQUENCE [LARGE SCALE GENOMIC DNA]</scope>
</reference>
<dbReference type="PANTHER" id="PTHR31684">
    <property type="entry name" value="COILED-COIL DOMAIN-CONTAINING PROTEIN 43"/>
    <property type="match status" value="1"/>
</dbReference>
<accession>A0A1X7V2W1</accession>
<dbReference type="STRING" id="400682.A0A1X7V2W1"/>
<evidence type="ECO:0000313" key="7">
    <source>
        <dbReference type="Proteomes" id="UP000007879"/>
    </source>
</evidence>
<organism evidence="6">
    <name type="scientific">Amphimedon queenslandica</name>
    <name type="common">Sponge</name>
    <dbReference type="NCBI Taxonomy" id="400682"/>
    <lineage>
        <taxon>Eukaryota</taxon>
        <taxon>Metazoa</taxon>
        <taxon>Porifera</taxon>
        <taxon>Demospongiae</taxon>
        <taxon>Heteroscleromorpha</taxon>
        <taxon>Haplosclerida</taxon>
        <taxon>Niphatidae</taxon>
        <taxon>Amphimedon</taxon>
    </lineage>
</organism>
<comment type="similarity">
    <text evidence="1">Belongs to the CCDC43 family.</text>
</comment>
<evidence type="ECO:0000256" key="4">
    <source>
        <dbReference type="SAM" id="MobiDB-lite"/>
    </source>
</evidence>
<dbReference type="InterPro" id="IPR037666">
    <property type="entry name" value="CCDC43"/>
</dbReference>
<dbReference type="EnsemblMetazoa" id="Aqu2.1.33902_001">
    <property type="protein sequence ID" value="Aqu2.1.33902_001"/>
    <property type="gene ID" value="Aqu2.1.33902"/>
</dbReference>
<feature type="compositionally biased region" description="Polar residues" evidence="4">
    <location>
        <begin position="110"/>
        <end position="132"/>
    </location>
</feature>
<evidence type="ECO:0000313" key="6">
    <source>
        <dbReference type="EnsemblMetazoa" id="Aqu2.1.33902_001"/>
    </source>
</evidence>
<dbReference type="EnsemblMetazoa" id="XM_003385957.3">
    <property type="protein sequence ID" value="XP_003386005.1"/>
    <property type="gene ID" value="LOC100634187"/>
</dbReference>